<comment type="caution">
    <text evidence="2">The sequence shown here is derived from an EMBL/GenBank/DDBJ whole genome shotgun (WGS) entry which is preliminary data.</text>
</comment>
<accession>A0ABT0N841</accession>
<keyword evidence="2" id="KW-0378">Hydrolase</keyword>
<feature type="chain" id="PRO_5045445873" evidence="1">
    <location>
        <begin position="27"/>
        <end position="295"/>
    </location>
</feature>
<reference evidence="2 3" key="1">
    <citation type="submission" date="2022-01" db="EMBL/GenBank/DDBJ databases">
        <title>Whole genome-based taxonomy of the Shewanellaceae.</title>
        <authorList>
            <person name="Martin-Rodriguez A.J."/>
        </authorList>
    </citation>
    <scope>NUCLEOTIDE SEQUENCE [LARGE SCALE GENOMIC DNA]</scope>
    <source>
        <strain evidence="2 3">DSM 21332</strain>
    </source>
</reference>
<keyword evidence="3" id="KW-1185">Reference proteome</keyword>
<dbReference type="GO" id="GO:0016787">
    <property type="term" value="F:hydrolase activity"/>
    <property type="evidence" value="ECO:0007669"/>
    <property type="project" value="UniProtKB-KW"/>
</dbReference>
<name>A0ABT0N841_9GAMM</name>
<dbReference type="RefSeq" id="WP_249249235.1">
    <property type="nucleotide sequence ID" value="NZ_JAKIKT010000004.1"/>
</dbReference>
<dbReference type="InterPro" id="IPR022529">
    <property type="entry name" value="DUF3530"/>
</dbReference>
<keyword evidence="1" id="KW-0732">Signal</keyword>
<sequence length="295" mass="32192">MYKDFYVLRSTFAFVLSTLLLSSGHAETLSYQPATAQPGYGYLPDDELHAIDVDGQAQQVLVRAWEGKHQYGAVILLANPGQVPDTPGLIAHLRRSLNPDGWASLNLTSPTPLPRASFSTTAESIAKAGEGQLELASVSATPGFTQQQMREFIEDRQKSVTASLAQLDTIGSEYPGKRVLVVSNQTAAMVIELLHSKQMNTPDLLVVFNPFLPEKKSNSALVKALAELEIPVLDIQSPDGHPASRETLAQRSNLTRTKGPAKYRQLKLSLNLDLPSSWQHASKAIKGFAYTSLIR</sequence>
<gene>
    <name evidence="2" type="ORF">L2725_12310</name>
</gene>
<evidence type="ECO:0000313" key="2">
    <source>
        <dbReference type="EMBL" id="MCL2914550.1"/>
    </source>
</evidence>
<organism evidence="2 3">
    <name type="scientific">Shewanella corallii</name>
    <dbReference type="NCBI Taxonomy" id="560080"/>
    <lineage>
        <taxon>Bacteria</taxon>
        <taxon>Pseudomonadati</taxon>
        <taxon>Pseudomonadota</taxon>
        <taxon>Gammaproteobacteria</taxon>
        <taxon>Alteromonadales</taxon>
        <taxon>Shewanellaceae</taxon>
        <taxon>Shewanella</taxon>
    </lineage>
</organism>
<dbReference type="Proteomes" id="UP001202831">
    <property type="component" value="Unassembled WGS sequence"/>
</dbReference>
<dbReference type="EMBL" id="JAKIKT010000004">
    <property type="protein sequence ID" value="MCL2914550.1"/>
    <property type="molecule type" value="Genomic_DNA"/>
</dbReference>
<dbReference type="Pfam" id="PF12048">
    <property type="entry name" value="DUF3530"/>
    <property type="match status" value="1"/>
</dbReference>
<proteinExistence type="predicted"/>
<evidence type="ECO:0000313" key="3">
    <source>
        <dbReference type="Proteomes" id="UP001202831"/>
    </source>
</evidence>
<protein>
    <submittedName>
        <fullName evidence="2">Alpha/beta hydrolase family protein</fullName>
    </submittedName>
</protein>
<evidence type="ECO:0000256" key="1">
    <source>
        <dbReference type="SAM" id="SignalP"/>
    </source>
</evidence>
<feature type="signal peptide" evidence="1">
    <location>
        <begin position="1"/>
        <end position="26"/>
    </location>
</feature>